<comment type="caution">
    <text evidence="1">The sequence shown here is derived from an EMBL/GenBank/DDBJ whole genome shotgun (WGS) entry which is preliminary data.</text>
</comment>
<evidence type="ECO:0000313" key="2">
    <source>
        <dbReference type="Proteomes" id="UP000517916"/>
    </source>
</evidence>
<gene>
    <name evidence="1" type="ORF">BC739_006595</name>
</gene>
<accession>A0ABR6BRY1</accession>
<organism evidence="1 2">
    <name type="scientific">Kutzneria viridogrisea</name>
    <dbReference type="NCBI Taxonomy" id="47990"/>
    <lineage>
        <taxon>Bacteria</taxon>
        <taxon>Bacillati</taxon>
        <taxon>Actinomycetota</taxon>
        <taxon>Actinomycetes</taxon>
        <taxon>Pseudonocardiales</taxon>
        <taxon>Pseudonocardiaceae</taxon>
        <taxon>Kutzneria</taxon>
    </lineage>
</organism>
<keyword evidence="2" id="KW-1185">Reference proteome</keyword>
<proteinExistence type="predicted"/>
<name>A0ABR6BRY1_9PSEU</name>
<protein>
    <submittedName>
        <fullName evidence="1">Uncharacterized protein</fullName>
    </submittedName>
</protein>
<evidence type="ECO:0000313" key="1">
    <source>
        <dbReference type="EMBL" id="MBA8929377.1"/>
    </source>
</evidence>
<sequence length="152" mass="16400">MSNRVKRGLLMIGLGLGAGATGLVWSNLGSDSLVNLVAISIWPKPWSINYGVDEHRVATVTVYQHEDGAPHERYYTPVEKYSGTQAQATEWMNARYQRLAEANGYPFRQACGPALGYTGLGVAAAGAGTLVLRRAGWGARQEAEAPDEHPTD</sequence>
<dbReference type="RefSeq" id="WP_182839322.1">
    <property type="nucleotide sequence ID" value="NZ_BAAABQ010000093.1"/>
</dbReference>
<dbReference type="EMBL" id="JACJID010000005">
    <property type="protein sequence ID" value="MBA8929377.1"/>
    <property type="molecule type" value="Genomic_DNA"/>
</dbReference>
<dbReference type="Proteomes" id="UP000517916">
    <property type="component" value="Unassembled WGS sequence"/>
</dbReference>
<reference evidence="1 2" key="1">
    <citation type="submission" date="2020-08" db="EMBL/GenBank/DDBJ databases">
        <title>Genomic Encyclopedia of Archaeal and Bacterial Type Strains, Phase II (KMG-II): from individual species to whole genera.</title>
        <authorList>
            <person name="Goeker M."/>
        </authorList>
    </citation>
    <scope>NUCLEOTIDE SEQUENCE [LARGE SCALE GENOMIC DNA]</scope>
    <source>
        <strain evidence="1 2">DSM 43850</strain>
    </source>
</reference>